<accession>Q07QD5</accession>
<reference evidence="2" key="1">
    <citation type="submission" date="2006-09" db="EMBL/GenBank/DDBJ databases">
        <title>Complete sequence of Rhodopseudomonas palustris BisA53.</title>
        <authorList>
            <consortium name="US DOE Joint Genome Institute"/>
            <person name="Copeland A."/>
            <person name="Lucas S."/>
            <person name="Lapidus A."/>
            <person name="Barry K."/>
            <person name="Detter J.C."/>
            <person name="Glavina del Rio T."/>
            <person name="Hammon N."/>
            <person name="Israni S."/>
            <person name="Dalin E."/>
            <person name="Tice H."/>
            <person name="Pitluck S."/>
            <person name="Chain P."/>
            <person name="Malfatti S."/>
            <person name="Shin M."/>
            <person name="Vergez L."/>
            <person name="Schmutz J."/>
            <person name="Larimer F."/>
            <person name="Land M."/>
            <person name="Hauser L."/>
            <person name="Pelletier D.A."/>
            <person name="Kyrpides N."/>
            <person name="Kim E."/>
            <person name="Harwood C.S."/>
            <person name="Oda Y."/>
            <person name="Richardson P."/>
        </authorList>
    </citation>
    <scope>NUCLEOTIDE SEQUENCE [LARGE SCALE GENOMIC DNA]</scope>
    <source>
        <strain evidence="2">BisA53</strain>
    </source>
</reference>
<dbReference type="KEGG" id="rpe:RPE_1902"/>
<dbReference type="HOGENOM" id="CLU_1110716_0_0_5"/>
<gene>
    <name evidence="2" type="ordered locus">RPE_1902</name>
</gene>
<evidence type="ECO:0000313" key="2">
    <source>
        <dbReference type="EMBL" id="ABJ05849.1"/>
    </source>
</evidence>
<feature type="region of interest" description="Disordered" evidence="1">
    <location>
        <begin position="58"/>
        <end position="80"/>
    </location>
</feature>
<name>Q07QD5_RHOP5</name>
<evidence type="ECO:0000256" key="1">
    <source>
        <dbReference type="SAM" id="MobiDB-lite"/>
    </source>
</evidence>
<dbReference type="EMBL" id="CP000463">
    <property type="protein sequence ID" value="ABJ05849.1"/>
    <property type="molecule type" value="Genomic_DNA"/>
</dbReference>
<dbReference type="eggNOG" id="COG3210">
    <property type="taxonomic scope" value="Bacteria"/>
</dbReference>
<sequence>MLAQSASYAAYQRARFVRPDAARYFRPDAARWLKPDWKRYYRSGTDLAAAFPALDRKYNPNQPRVPEGNPEGGRWTTEGGSGWIAQATQTKPRQNDPRVLSDADPDVVKPGQQFAQARGRGGGTVLINGQQFQLTPGQAARFEAARARAEESIARVREYEHNWKPPASTDGTPEGRIRSYQADTEAAQARIQWLTENRALPGPFCPEPMEARGPGRSYTLEERRQGNRLGDKYGCNSCGTRDPIVSHGVV</sequence>
<dbReference type="STRING" id="316055.RPE_1902"/>
<organism evidence="2">
    <name type="scientific">Rhodopseudomonas palustris (strain BisA53)</name>
    <dbReference type="NCBI Taxonomy" id="316055"/>
    <lineage>
        <taxon>Bacteria</taxon>
        <taxon>Pseudomonadati</taxon>
        <taxon>Pseudomonadota</taxon>
        <taxon>Alphaproteobacteria</taxon>
        <taxon>Hyphomicrobiales</taxon>
        <taxon>Nitrobacteraceae</taxon>
        <taxon>Rhodopseudomonas</taxon>
    </lineage>
</organism>
<proteinExistence type="predicted"/>
<dbReference type="AlphaFoldDB" id="Q07QD5"/>
<protein>
    <submittedName>
        <fullName evidence="2">Uncharacterized protein</fullName>
    </submittedName>
</protein>